<dbReference type="Gene3D" id="3.90.180.10">
    <property type="entry name" value="Medium-chain alcohol dehydrogenases, catalytic domain"/>
    <property type="match status" value="1"/>
</dbReference>
<dbReference type="PANTHER" id="PTHR44154">
    <property type="entry name" value="QUINONE OXIDOREDUCTASE"/>
    <property type="match status" value="1"/>
</dbReference>
<dbReference type="Pfam" id="PF08240">
    <property type="entry name" value="ADH_N"/>
    <property type="match status" value="1"/>
</dbReference>
<dbReference type="Pfam" id="PF13602">
    <property type="entry name" value="ADH_zinc_N_2"/>
    <property type="match status" value="1"/>
</dbReference>
<dbReference type="SMART" id="SM00829">
    <property type="entry name" value="PKS_ER"/>
    <property type="match status" value="1"/>
</dbReference>
<sequence>MSQVFVFRDYGGPETQAFLDRPVPEPGPGEVRVAVRAAGVNPADWKRRSGRFGTRIALPAPMGLEFTGVVEAVGPDVEGLAAGDAVLGVPARGWGALAEHTIARVGDVVPKPSQVSFVDAAALPVAGATAYDAVHQVPLAPHQTLLVNGAGGGVGVIAVQLGAAVLGLRVVGTASEGKRALVEELGAEFAPAGASVTGRLRALAPDGVDAVVDLVGGQPLRDVAPLAKDPATIVTTADPATARELGGTVVQRHPTRESLGALLGHVAAGKVRPRVSAVLPLGRVAEAMAAVESGHATGKVVVEVTG</sequence>
<dbReference type="OrthoDB" id="3175656at2"/>
<gene>
    <name evidence="3" type="ORF">GB883_06470</name>
</gene>
<evidence type="ECO:0000256" key="1">
    <source>
        <dbReference type="ARBA" id="ARBA00022857"/>
    </source>
</evidence>
<dbReference type="Gene3D" id="3.40.50.720">
    <property type="entry name" value="NAD(P)-binding Rossmann-like Domain"/>
    <property type="match status" value="1"/>
</dbReference>
<dbReference type="InterPro" id="IPR051603">
    <property type="entry name" value="Zinc-ADH_QOR/CCCR"/>
</dbReference>
<keyword evidence="4" id="KW-1185">Reference proteome</keyword>
<dbReference type="AlphaFoldDB" id="A0A7J5UR61"/>
<organism evidence="3 4">
    <name type="scientific">Georgenia thermotolerans</name>
    <dbReference type="NCBI Taxonomy" id="527326"/>
    <lineage>
        <taxon>Bacteria</taxon>
        <taxon>Bacillati</taxon>
        <taxon>Actinomycetota</taxon>
        <taxon>Actinomycetes</taxon>
        <taxon>Micrococcales</taxon>
        <taxon>Bogoriellaceae</taxon>
        <taxon>Georgenia</taxon>
    </lineage>
</organism>
<dbReference type="Proteomes" id="UP000451860">
    <property type="component" value="Unassembled WGS sequence"/>
</dbReference>
<feature type="domain" description="Enoyl reductase (ER)" evidence="2">
    <location>
        <begin position="11"/>
        <end position="302"/>
    </location>
</feature>
<comment type="caution">
    <text evidence="3">The sequence shown here is derived from an EMBL/GenBank/DDBJ whole genome shotgun (WGS) entry which is preliminary data.</text>
</comment>
<reference evidence="3 4" key="1">
    <citation type="submission" date="2019-10" db="EMBL/GenBank/DDBJ databases">
        <title>Georgenia wutianyii sp. nov. and Georgenia yuyongxinii sp. nov. isolated from plateau pika (Ochotona curzoniae) in the Qinghai-Tibet plateau of China.</title>
        <authorList>
            <person name="Tian Z."/>
        </authorList>
    </citation>
    <scope>NUCLEOTIDE SEQUENCE [LARGE SCALE GENOMIC DNA]</scope>
    <source>
        <strain evidence="3 4">DSM 21501</strain>
    </source>
</reference>
<dbReference type="PANTHER" id="PTHR44154:SF1">
    <property type="entry name" value="QUINONE OXIDOREDUCTASE"/>
    <property type="match status" value="1"/>
</dbReference>
<evidence type="ECO:0000313" key="3">
    <source>
        <dbReference type="EMBL" id="KAE8764932.1"/>
    </source>
</evidence>
<evidence type="ECO:0000259" key="2">
    <source>
        <dbReference type="SMART" id="SM00829"/>
    </source>
</evidence>
<dbReference type="InterPro" id="IPR020843">
    <property type="entry name" value="ER"/>
</dbReference>
<dbReference type="SUPFAM" id="SSF51735">
    <property type="entry name" value="NAD(P)-binding Rossmann-fold domains"/>
    <property type="match status" value="1"/>
</dbReference>
<dbReference type="RefSeq" id="WP_152203937.1">
    <property type="nucleotide sequence ID" value="NZ_VUKF01000038.1"/>
</dbReference>
<dbReference type="GO" id="GO:0016491">
    <property type="term" value="F:oxidoreductase activity"/>
    <property type="evidence" value="ECO:0007669"/>
    <property type="project" value="InterPro"/>
</dbReference>
<dbReference type="InterPro" id="IPR011032">
    <property type="entry name" value="GroES-like_sf"/>
</dbReference>
<dbReference type="InterPro" id="IPR036291">
    <property type="entry name" value="NAD(P)-bd_dom_sf"/>
</dbReference>
<protein>
    <submittedName>
        <fullName evidence="3">Zinc-binding dehydrogenase</fullName>
    </submittedName>
</protein>
<name>A0A7J5UR61_9MICO</name>
<proteinExistence type="predicted"/>
<evidence type="ECO:0000313" key="4">
    <source>
        <dbReference type="Proteomes" id="UP000451860"/>
    </source>
</evidence>
<dbReference type="CDD" id="cd05289">
    <property type="entry name" value="MDR_like_2"/>
    <property type="match status" value="1"/>
</dbReference>
<dbReference type="EMBL" id="WHJE01000019">
    <property type="protein sequence ID" value="KAE8764932.1"/>
    <property type="molecule type" value="Genomic_DNA"/>
</dbReference>
<accession>A0A7J5UR61</accession>
<dbReference type="InterPro" id="IPR013154">
    <property type="entry name" value="ADH-like_N"/>
</dbReference>
<keyword evidence="1" id="KW-0521">NADP</keyword>
<dbReference type="SUPFAM" id="SSF50129">
    <property type="entry name" value="GroES-like"/>
    <property type="match status" value="1"/>
</dbReference>